<accession>A0A4C1TES6</accession>
<evidence type="ECO:0000313" key="2">
    <source>
        <dbReference type="EMBL" id="GBP12080.1"/>
    </source>
</evidence>
<sequence length="235" mass="25312">MNFSISTVSSVGPKAGLALKSDFDTAPVPEPDRFLESNPSPALDWKPFCRCNNDWSPKVSQRSPPPAAVGASGALSKGHCHGQNNLLTLSTQTCARAQLQRRPPARAARACVTRADGGNAAPDTLSAFAPTRARRIAKLSGNLNYITSERSVVSPAHNAPARTLVECPIFVIGRADYCTPTISLATAGAGYCNGRCDRDSVFAERSLWTYFNIKRVKFKFKSAGGNVHCCNYYNE</sequence>
<evidence type="ECO:0000256" key="1">
    <source>
        <dbReference type="SAM" id="MobiDB-lite"/>
    </source>
</evidence>
<feature type="region of interest" description="Disordered" evidence="1">
    <location>
        <begin position="56"/>
        <end position="76"/>
    </location>
</feature>
<dbReference type="AlphaFoldDB" id="A0A4C1TES6"/>
<name>A0A4C1TES6_EUMVA</name>
<proteinExistence type="predicted"/>
<reference evidence="2 3" key="1">
    <citation type="journal article" date="2019" name="Commun. Biol.">
        <title>The bagworm genome reveals a unique fibroin gene that provides high tensile strength.</title>
        <authorList>
            <person name="Kono N."/>
            <person name="Nakamura H."/>
            <person name="Ohtoshi R."/>
            <person name="Tomita M."/>
            <person name="Numata K."/>
            <person name="Arakawa K."/>
        </authorList>
    </citation>
    <scope>NUCLEOTIDE SEQUENCE [LARGE SCALE GENOMIC DNA]</scope>
</reference>
<dbReference type="EMBL" id="BGZK01000049">
    <property type="protein sequence ID" value="GBP12080.1"/>
    <property type="molecule type" value="Genomic_DNA"/>
</dbReference>
<evidence type="ECO:0000313" key="3">
    <source>
        <dbReference type="Proteomes" id="UP000299102"/>
    </source>
</evidence>
<comment type="caution">
    <text evidence="2">The sequence shown here is derived from an EMBL/GenBank/DDBJ whole genome shotgun (WGS) entry which is preliminary data.</text>
</comment>
<gene>
    <name evidence="2" type="ORF">EVAR_5909_1</name>
</gene>
<protein>
    <submittedName>
        <fullName evidence="2">Uncharacterized protein</fullName>
    </submittedName>
</protein>
<dbReference type="Proteomes" id="UP000299102">
    <property type="component" value="Unassembled WGS sequence"/>
</dbReference>
<keyword evidence="3" id="KW-1185">Reference proteome</keyword>
<organism evidence="2 3">
    <name type="scientific">Eumeta variegata</name>
    <name type="common">Bagworm moth</name>
    <name type="synonym">Eumeta japonica</name>
    <dbReference type="NCBI Taxonomy" id="151549"/>
    <lineage>
        <taxon>Eukaryota</taxon>
        <taxon>Metazoa</taxon>
        <taxon>Ecdysozoa</taxon>
        <taxon>Arthropoda</taxon>
        <taxon>Hexapoda</taxon>
        <taxon>Insecta</taxon>
        <taxon>Pterygota</taxon>
        <taxon>Neoptera</taxon>
        <taxon>Endopterygota</taxon>
        <taxon>Lepidoptera</taxon>
        <taxon>Glossata</taxon>
        <taxon>Ditrysia</taxon>
        <taxon>Tineoidea</taxon>
        <taxon>Psychidae</taxon>
        <taxon>Oiketicinae</taxon>
        <taxon>Eumeta</taxon>
    </lineage>
</organism>